<accession>A0A8H9MA30</accession>
<dbReference type="AlphaFoldDB" id="A0A8H9MA30"/>
<evidence type="ECO:0000313" key="2">
    <source>
        <dbReference type="Proteomes" id="UP000658656"/>
    </source>
</evidence>
<organism evidence="1 2">
    <name type="scientific">Amycolatopsis bartoniae</name>
    <dbReference type="NCBI Taxonomy" id="941986"/>
    <lineage>
        <taxon>Bacteria</taxon>
        <taxon>Bacillati</taxon>
        <taxon>Actinomycetota</taxon>
        <taxon>Actinomycetes</taxon>
        <taxon>Pseudonocardiales</taxon>
        <taxon>Pseudonocardiaceae</taxon>
        <taxon>Amycolatopsis</taxon>
    </lineage>
</organism>
<dbReference type="PIRSF" id="PIRSF015736">
    <property type="entry name" value="MI"/>
    <property type="match status" value="1"/>
</dbReference>
<sequence length="250" mass="26153">MALTGPEPQVGVGVVAPFDFARDRELWRWVPDSVSLFIARTAEAGGDDNLGTVSTLSDPSFVERPTREVCAVGAEVVIYACTSCSFVGGARGEAALREAMLGQGAARALTTSGAAVDALRAVHARRVAVVHPYEEPVGRRLKRYVTEAGFAVVANTALGIPVREVLSASYAQVADLVLAGDHPDADAVFVSCTALPTYDLIAPLERELGKPVVTANQATVWAALRVLGLRATGSGQSLLRSALEIPSTSP</sequence>
<protein>
    <submittedName>
        <fullName evidence="1">Decarboxylase</fullName>
    </submittedName>
</protein>
<proteinExistence type="predicted"/>
<name>A0A8H9MA30_9PSEU</name>
<dbReference type="PANTHER" id="PTHR40267">
    <property type="entry name" value="BLR3294 PROTEIN"/>
    <property type="match status" value="1"/>
</dbReference>
<dbReference type="OrthoDB" id="4537983at2"/>
<evidence type="ECO:0000313" key="1">
    <source>
        <dbReference type="EMBL" id="GHF33691.1"/>
    </source>
</evidence>
<dbReference type="Gene3D" id="3.40.50.12500">
    <property type="match status" value="1"/>
</dbReference>
<reference evidence="1" key="2">
    <citation type="submission" date="2020-09" db="EMBL/GenBank/DDBJ databases">
        <authorList>
            <person name="Sun Q."/>
            <person name="Zhou Y."/>
        </authorList>
    </citation>
    <scope>NUCLEOTIDE SEQUENCE</scope>
    <source>
        <strain evidence="1">CGMCC 4.7679</strain>
    </source>
</reference>
<keyword evidence="2" id="KW-1185">Reference proteome</keyword>
<gene>
    <name evidence="1" type="ORF">GCM10017566_02910</name>
</gene>
<reference evidence="1" key="1">
    <citation type="journal article" date="2014" name="Int. J. Syst. Evol. Microbiol.">
        <title>Complete genome sequence of Corynebacterium casei LMG S-19264T (=DSM 44701T), isolated from a smear-ripened cheese.</title>
        <authorList>
            <consortium name="US DOE Joint Genome Institute (JGI-PGF)"/>
            <person name="Walter F."/>
            <person name="Albersmeier A."/>
            <person name="Kalinowski J."/>
            <person name="Ruckert C."/>
        </authorList>
    </citation>
    <scope>NUCLEOTIDE SEQUENCE</scope>
    <source>
        <strain evidence="1">CGMCC 4.7679</strain>
    </source>
</reference>
<comment type="caution">
    <text evidence="1">The sequence shown here is derived from an EMBL/GenBank/DDBJ whole genome shotgun (WGS) entry which is preliminary data.</text>
</comment>
<dbReference type="InterPro" id="IPR053714">
    <property type="entry name" value="Iso_Racemase_Enz_sf"/>
</dbReference>
<dbReference type="Pfam" id="PF17645">
    <property type="entry name" value="Amdase"/>
    <property type="match status" value="1"/>
</dbReference>
<dbReference type="Proteomes" id="UP000658656">
    <property type="component" value="Unassembled WGS sequence"/>
</dbReference>
<dbReference type="EMBL" id="BNAV01000001">
    <property type="protein sequence ID" value="GHF33691.1"/>
    <property type="molecule type" value="Genomic_DNA"/>
</dbReference>
<dbReference type="InterPro" id="IPR026286">
    <property type="entry name" value="MaiA/AMDase"/>
</dbReference>
<dbReference type="PANTHER" id="PTHR40267:SF1">
    <property type="entry name" value="BLR3294 PROTEIN"/>
    <property type="match status" value="1"/>
</dbReference>